<feature type="region of interest" description="Disordered" evidence="17">
    <location>
        <begin position="787"/>
        <end position="813"/>
    </location>
</feature>
<feature type="coiled-coil region" evidence="16">
    <location>
        <begin position="818"/>
        <end position="845"/>
    </location>
</feature>
<dbReference type="STRING" id="1447872.A0A1J9P2H9"/>
<feature type="region of interest" description="Disordered" evidence="17">
    <location>
        <begin position="568"/>
        <end position="588"/>
    </location>
</feature>
<dbReference type="InterPro" id="IPR004181">
    <property type="entry name" value="Znf_MIZ"/>
</dbReference>
<feature type="compositionally biased region" description="Acidic residues" evidence="17">
    <location>
        <begin position="882"/>
        <end position="895"/>
    </location>
</feature>
<organism evidence="20 21">
    <name type="scientific">Emergomyces pasteurianus Ep9510</name>
    <dbReference type="NCBI Taxonomy" id="1447872"/>
    <lineage>
        <taxon>Eukaryota</taxon>
        <taxon>Fungi</taxon>
        <taxon>Dikarya</taxon>
        <taxon>Ascomycota</taxon>
        <taxon>Pezizomycotina</taxon>
        <taxon>Eurotiomycetes</taxon>
        <taxon>Eurotiomycetidae</taxon>
        <taxon>Onygenales</taxon>
        <taxon>Ajellomycetaceae</taxon>
        <taxon>Emergomyces</taxon>
    </lineage>
</organism>
<evidence type="ECO:0000256" key="15">
    <source>
        <dbReference type="PROSITE-ProRule" id="PRU00452"/>
    </source>
</evidence>
<reference evidence="20 21" key="1">
    <citation type="submission" date="2015-07" db="EMBL/GenBank/DDBJ databases">
        <title>Emmonsia species relationships and genome sequence.</title>
        <authorList>
            <consortium name="The Broad Institute Genomics Platform"/>
            <person name="Cuomo C.A."/>
            <person name="Munoz J.F."/>
            <person name="Imamovic A."/>
            <person name="Priest M.E."/>
            <person name="Young S."/>
            <person name="Clay O.K."/>
            <person name="McEwen J.G."/>
        </authorList>
    </citation>
    <scope>NUCLEOTIDE SEQUENCE [LARGE SCALE GENOMIC DNA]</scope>
    <source>
        <strain evidence="20 21">UAMH 9510</strain>
    </source>
</reference>
<evidence type="ECO:0000259" key="18">
    <source>
        <dbReference type="PROSITE" id="PS51044"/>
    </source>
</evidence>
<keyword evidence="21" id="KW-1185">Reference proteome</keyword>
<feature type="compositionally biased region" description="Basic and acidic residues" evidence="17">
    <location>
        <begin position="187"/>
        <end position="196"/>
    </location>
</feature>
<evidence type="ECO:0000256" key="6">
    <source>
        <dbReference type="ARBA" id="ARBA00022723"/>
    </source>
</evidence>
<feature type="domain" description="SP-RING-type" evidence="18">
    <location>
        <begin position="996"/>
        <end position="1094"/>
    </location>
</feature>
<evidence type="ECO:0000256" key="1">
    <source>
        <dbReference type="ARBA" id="ARBA00003378"/>
    </source>
</evidence>
<evidence type="ECO:0000256" key="14">
    <source>
        <dbReference type="ARBA" id="ARBA00049739"/>
    </source>
</evidence>
<evidence type="ECO:0000313" key="21">
    <source>
        <dbReference type="Proteomes" id="UP000182235"/>
    </source>
</evidence>
<dbReference type="AlphaFoldDB" id="A0A1J9P2H9"/>
<evidence type="ECO:0000256" key="2">
    <source>
        <dbReference type="ARBA" id="ARBA00011926"/>
    </source>
</evidence>
<proteinExistence type="predicted"/>
<evidence type="ECO:0000256" key="11">
    <source>
        <dbReference type="ARBA" id="ARBA00032772"/>
    </source>
</evidence>
<sequence>MAARTPVDRRRASITMYDPARDTYTVSGDGPPLDNTAKCIKVHELAQEEQANDGVLLSPGPTPVDNIEKKSSMRESLKETQTIHSTPQKTIDSGCSGSKLERSFSSPPHDNPNNIDEPRSSTLLSSHSAHHSKQPLSATPSIPMVSPSDIAHDELPNDGQPSPQSPSVTNNGYNGPAEGRQKIKAGSNEKQKKISENEPQPGKTEPTPEQRPMSKRKRQEESSLKHKKRGKVAPSAYSLRDRSPTPPRRSRSPDFRHRGLQIRRSRSPSPIRRSASPDSSAPRQRKRPGGAARIGAANLEALKRRQEERERQREEEAKLALKERGVHDVVRQHYNAVPERGREWRKTDSRIKGLRSFNNWIKSTVIQKFSPDEEFLARANGKTWAGAEPVEEKKLLVIDVGCGKGGDLGKWQQAPQSVDLYVGLDPAEISIEQARERYISMKSGKGRMGRRGNPLFHAEFYPKDCFGEWVGDIPIIQQVGIDGSVGPGGSMMAARWGGGGFDIVVSMFSMHYAFESEVKARQMLHNVAGLLKKGGRFIGVGPNSDVLSAKVVEFHEKKKKQEAAAAAAAARLDDDGEREDGEVEESPMTVPEWGNSIYRVRFPGETPEDGVFRPAFGWKYSYFMEEAVEEIPEYVVPWEAFRALTQDYNLELQYRKPFLDIWKEEKDDPILGPLSERMGVRARGGGPILVNDEELEAASFYHAFCFYKGGGNRRQDHTLPHEPPYQPQVAPFNANSIQKLSQLSKFPRLATLRMRLTSAAEAVTECAGMINDRLADAKAREARRAGAKRKAADMDGEEGVEGEVEGAAGEDEGRGSKIVALEQHVKALTGKLEESMREIVDAEVRTISLTNGLVRIHQEAVAAVPDVPQVNRRRMRRRPGEESEEDDEEGEDEGGEQPSVEDSSRIQDGGTCKALQKELKEKRDQWKETSLIDRYTTNNKYIGFYRMVHESKYPGDEVPPLPNPSTWFAETEQPTTSSEATATRGAATNIEPTEDDSDDLAIHSERASLRCPITLLPFTDPVKSRKCPHSFERQAIVAMIERSKERIAGPSAAGASAAGRRVNCVKCPVCSVLISVYDLEMDVVAARRQRRAQERKKREEEEGSEEQEEEGEDVDEEEEEEVVMGGVRRRGRGKGTADVKTEREPGRGREESRELSVVPDTQMVDLE</sequence>
<dbReference type="Pfam" id="PF11789">
    <property type="entry name" value="zf-Nse"/>
    <property type="match status" value="1"/>
</dbReference>
<name>A0A1J9P2H9_9EURO</name>
<accession>A0A1J9P2H9</accession>
<dbReference type="GO" id="GO:0004482">
    <property type="term" value="F:mRNA 5'-cap (guanine-N7-)-methyltransferase activity"/>
    <property type="evidence" value="ECO:0007669"/>
    <property type="project" value="UniProtKB-EC"/>
</dbReference>
<dbReference type="PANTHER" id="PTHR12189:SF2">
    <property type="entry name" value="MRNA CAP GUANINE-N7 METHYLTRANSFERASE"/>
    <property type="match status" value="1"/>
</dbReference>
<dbReference type="Proteomes" id="UP000182235">
    <property type="component" value="Unassembled WGS sequence"/>
</dbReference>
<feature type="compositionally biased region" description="Basic and acidic residues" evidence="17">
    <location>
        <begin position="66"/>
        <end position="78"/>
    </location>
</feature>
<feature type="compositionally biased region" description="Basic and acidic residues" evidence="17">
    <location>
        <begin position="1135"/>
        <end position="1154"/>
    </location>
</feature>
<dbReference type="EC" id="2.1.1.56" evidence="2"/>
<dbReference type="GO" id="GO:0005634">
    <property type="term" value="C:nucleus"/>
    <property type="evidence" value="ECO:0007669"/>
    <property type="project" value="TreeGrafter"/>
</dbReference>
<feature type="region of interest" description="Disordered" evidence="17">
    <location>
        <begin position="872"/>
        <end position="910"/>
    </location>
</feature>
<evidence type="ECO:0000256" key="5">
    <source>
        <dbReference type="ARBA" id="ARBA00022691"/>
    </source>
</evidence>
<comment type="function">
    <text evidence="1">Responsible for methylating the 5'-cap structure of mRNAs.</text>
</comment>
<keyword evidence="9" id="KW-0694">RNA-binding</keyword>
<feature type="compositionally biased region" description="Acidic residues" evidence="17">
    <location>
        <begin position="794"/>
        <end position="810"/>
    </location>
</feature>
<keyword evidence="10" id="KW-0506">mRNA capping</keyword>
<dbReference type="InterPro" id="IPR004971">
    <property type="entry name" value="mRNA_G-N7_MeTrfase_dom"/>
</dbReference>
<dbReference type="SUPFAM" id="SSF57850">
    <property type="entry name" value="RING/U-box"/>
    <property type="match status" value="1"/>
</dbReference>
<evidence type="ECO:0000256" key="7">
    <source>
        <dbReference type="ARBA" id="ARBA00022771"/>
    </source>
</evidence>
<dbReference type="Gene3D" id="3.40.50.150">
    <property type="entry name" value="Vaccinia Virus protein VP39"/>
    <property type="match status" value="1"/>
</dbReference>
<evidence type="ECO:0000256" key="17">
    <source>
        <dbReference type="SAM" id="MobiDB-lite"/>
    </source>
</evidence>
<evidence type="ECO:0000256" key="12">
    <source>
        <dbReference type="ARBA" id="ARBA00033387"/>
    </source>
</evidence>
<feature type="compositionally biased region" description="Acidic residues" evidence="17">
    <location>
        <begin position="574"/>
        <end position="585"/>
    </location>
</feature>
<keyword evidence="4" id="KW-0808">Transferase</keyword>
<feature type="compositionally biased region" description="Acidic residues" evidence="17">
    <location>
        <begin position="1101"/>
        <end position="1122"/>
    </location>
</feature>
<feature type="compositionally biased region" description="Polar residues" evidence="17">
    <location>
        <begin position="103"/>
        <end position="114"/>
    </location>
</feature>
<dbReference type="InterPro" id="IPR039753">
    <property type="entry name" value="RG7MT1"/>
</dbReference>
<dbReference type="GO" id="GO:0003723">
    <property type="term" value="F:RNA binding"/>
    <property type="evidence" value="ECO:0007669"/>
    <property type="project" value="UniProtKB-KW"/>
</dbReference>
<dbReference type="VEuPathDB" id="FungiDB:AJ78_08159"/>
<dbReference type="InterPro" id="IPR013083">
    <property type="entry name" value="Znf_RING/FYVE/PHD"/>
</dbReference>
<dbReference type="InterPro" id="IPR029063">
    <property type="entry name" value="SAM-dependent_MTases_sf"/>
</dbReference>
<feature type="compositionally biased region" description="Low complexity" evidence="17">
    <location>
        <begin position="267"/>
        <end position="282"/>
    </location>
</feature>
<dbReference type="PROSITE" id="PS51044">
    <property type="entry name" value="ZF_SP_RING"/>
    <property type="match status" value="1"/>
</dbReference>
<gene>
    <name evidence="20" type="ORF">AJ78_08159</name>
</gene>
<dbReference type="EMBL" id="LGRN01000645">
    <property type="protein sequence ID" value="OJD10969.1"/>
    <property type="molecule type" value="Genomic_DNA"/>
</dbReference>
<feature type="compositionally biased region" description="Polar residues" evidence="17">
    <location>
        <begin position="79"/>
        <end position="96"/>
    </location>
</feature>
<dbReference type="CDD" id="cd16651">
    <property type="entry name" value="SPL-RING_NSE2"/>
    <property type="match status" value="1"/>
</dbReference>
<dbReference type="PROSITE" id="PS51562">
    <property type="entry name" value="RNA_CAP0_MT"/>
    <property type="match status" value="1"/>
</dbReference>
<evidence type="ECO:0000313" key="20">
    <source>
        <dbReference type="EMBL" id="OJD10969.1"/>
    </source>
</evidence>
<keyword evidence="8" id="KW-0862">Zinc</keyword>
<keyword evidence="3" id="KW-0489">Methyltransferase</keyword>
<comment type="catalytic activity">
    <reaction evidence="13">
        <text>a 5'-end (5'-triphosphoguanosine)-ribonucleoside in mRNA + S-adenosyl-L-methionine = a 5'-end (N(7)-methyl 5'-triphosphoguanosine)-ribonucleoside in mRNA + S-adenosyl-L-homocysteine</text>
        <dbReference type="Rhea" id="RHEA:67008"/>
        <dbReference type="Rhea" id="RHEA-COMP:17166"/>
        <dbReference type="Rhea" id="RHEA-COMP:17167"/>
        <dbReference type="ChEBI" id="CHEBI:57856"/>
        <dbReference type="ChEBI" id="CHEBI:59789"/>
        <dbReference type="ChEBI" id="CHEBI:156461"/>
        <dbReference type="ChEBI" id="CHEBI:167617"/>
        <dbReference type="EC" id="2.1.1.56"/>
    </reaction>
</comment>
<dbReference type="OrthoDB" id="10248867at2759"/>
<feature type="compositionally biased region" description="Polar residues" evidence="17">
    <location>
        <begin position="159"/>
        <end position="173"/>
    </location>
</feature>
<evidence type="ECO:0000256" key="4">
    <source>
        <dbReference type="ARBA" id="ARBA00022679"/>
    </source>
</evidence>
<keyword evidence="16" id="KW-0175">Coiled coil</keyword>
<feature type="region of interest" description="Disordered" evidence="17">
    <location>
        <begin position="1093"/>
        <end position="1167"/>
    </location>
</feature>
<protein>
    <recommendedName>
        <fullName evidence="14">mRNA cap guanine-N(7) methyltransferase</fullName>
        <ecNumber evidence="2">2.1.1.56</ecNumber>
    </recommendedName>
    <alternativeName>
        <fullName evidence="11">mRNA (guanine-N(7))-methyltransferase</fullName>
    </alternativeName>
    <alternativeName>
        <fullName evidence="12">mRNA cap methyltransferase</fullName>
    </alternativeName>
</protein>
<keyword evidence="6" id="KW-0479">Metal-binding</keyword>
<dbReference type="PANTHER" id="PTHR12189">
    <property type="entry name" value="MRNA GUANINE-7- METHYLTRANSFERASE"/>
    <property type="match status" value="1"/>
</dbReference>
<keyword evidence="7 15" id="KW-0863">Zinc-finger</keyword>
<evidence type="ECO:0000256" key="9">
    <source>
        <dbReference type="ARBA" id="ARBA00022884"/>
    </source>
</evidence>
<evidence type="ECO:0000256" key="3">
    <source>
        <dbReference type="ARBA" id="ARBA00022603"/>
    </source>
</evidence>
<evidence type="ECO:0000256" key="8">
    <source>
        <dbReference type="ARBA" id="ARBA00022833"/>
    </source>
</evidence>
<dbReference type="Pfam" id="PF03291">
    <property type="entry name" value="mRNA_G-N7_MeTrfase"/>
    <property type="match status" value="2"/>
</dbReference>
<dbReference type="SUPFAM" id="SSF53335">
    <property type="entry name" value="S-adenosyl-L-methionine-dependent methyltransferases"/>
    <property type="match status" value="1"/>
</dbReference>
<feature type="region of interest" description="Disordered" evidence="17">
    <location>
        <begin position="50"/>
        <end position="297"/>
    </location>
</feature>
<keyword evidence="5" id="KW-0949">S-adenosyl-L-methionine</keyword>
<evidence type="ECO:0000256" key="13">
    <source>
        <dbReference type="ARBA" id="ARBA00044712"/>
    </source>
</evidence>
<keyword evidence="10" id="KW-0507">mRNA processing</keyword>
<dbReference type="Gene3D" id="3.30.40.10">
    <property type="entry name" value="Zinc/RING finger domain, C3HC4 (zinc finger)"/>
    <property type="match status" value="1"/>
</dbReference>
<evidence type="ECO:0000259" key="19">
    <source>
        <dbReference type="PROSITE" id="PS51562"/>
    </source>
</evidence>
<feature type="domain" description="MRNA cap 0 methyltransferase" evidence="19">
    <location>
        <begin position="349"/>
        <end position="709"/>
    </location>
</feature>
<comment type="caution">
    <text evidence="20">The sequence shown here is derived from an EMBL/GenBank/DDBJ whole genome shotgun (WGS) entry which is preliminary data.</text>
</comment>
<dbReference type="GO" id="GO:0008270">
    <property type="term" value="F:zinc ion binding"/>
    <property type="evidence" value="ECO:0007669"/>
    <property type="project" value="UniProtKB-KW"/>
</dbReference>
<evidence type="ECO:0000256" key="16">
    <source>
        <dbReference type="SAM" id="Coils"/>
    </source>
</evidence>
<evidence type="ECO:0000256" key="10">
    <source>
        <dbReference type="ARBA" id="ARBA00023042"/>
    </source>
</evidence>